<comment type="caution">
    <text evidence="7">The sequence shown here is derived from an EMBL/GenBank/DDBJ whole genome shotgun (WGS) entry which is preliminary data.</text>
</comment>
<dbReference type="SUPFAM" id="SSF56112">
    <property type="entry name" value="Protein kinase-like (PK-like)"/>
    <property type="match status" value="1"/>
</dbReference>
<keyword evidence="4 5" id="KW-0067">ATP-binding</keyword>
<evidence type="ECO:0000256" key="4">
    <source>
        <dbReference type="ARBA" id="ARBA00022840"/>
    </source>
</evidence>
<evidence type="ECO:0000256" key="2">
    <source>
        <dbReference type="ARBA" id="ARBA00022741"/>
    </source>
</evidence>
<dbReference type="InterPro" id="IPR017441">
    <property type="entry name" value="Protein_kinase_ATP_BS"/>
</dbReference>
<name>A0A931N2C3_9NOCA</name>
<dbReference type="PROSITE" id="PS50011">
    <property type="entry name" value="PROTEIN_KINASE_DOM"/>
    <property type="match status" value="1"/>
</dbReference>
<dbReference type="InterPro" id="IPR011009">
    <property type="entry name" value="Kinase-like_dom_sf"/>
</dbReference>
<reference evidence="7" key="1">
    <citation type="submission" date="2020-11" db="EMBL/GenBank/DDBJ databases">
        <title>Nocardia NEAU-351.nov., a novel actinomycete isolated from the cow dung.</title>
        <authorList>
            <person name="Zhang X."/>
        </authorList>
    </citation>
    <scope>NUCLEOTIDE SEQUENCE</scope>
    <source>
        <strain evidence="7">NEAU-351</strain>
    </source>
</reference>
<evidence type="ECO:0000256" key="3">
    <source>
        <dbReference type="ARBA" id="ARBA00022777"/>
    </source>
</evidence>
<dbReference type="CDD" id="cd14014">
    <property type="entry name" value="STKc_PknB_like"/>
    <property type="match status" value="1"/>
</dbReference>
<accession>A0A931N2C3</accession>
<keyword evidence="7" id="KW-0723">Serine/threonine-protein kinase</keyword>
<dbReference type="PROSITE" id="PS00107">
    <property type="entry name" value="PROTEIN_KINASE_ATP"/>
    <property type="match status" value="1"/>
</dbReference>
<dbReference type="Gene3D" id="3.30.200.20">
    <property type="entry name" value="Phosphorylase Kinase, domain 1"/>
    <property type="match status" value="1"/>
</dbReference>
<evidence type="ECO:0000256" key="5">
    <source>
        <dbReference type="PROSITE-ProRule" id="PRU10141"/>
    </source>
</evidence>
<dbReference type="SUPFAM" id="SSF48452">
    <property type="entry name" value="TPR-like"/>
    <property type="match status" value="1"/>
</dbReference>
<proteinExistence type="predicted"/>
<dbReference type="AlphaFoldDB" id="A0A931N2C3"/>
<evidence type="ECO:0000259" key="6">
    <source>
        <dbReference type="PROSITE" id="PS50011"/>
    </source>
</evidence>
<dbReference type="PROSITE" id="PS00108">
    <property type="entry name" value="PROTEIN_KINASE_ST"/>
    <property type="match status" value="1"/>
</dbReference>
<dbReference type="Gene3D" id="1.10.510.10">
    <property type="entry name" value="Transferase(Phosphotransferase) domain 1"/>
    <property type="match status" value="1"/>
</dbReference>
<dbReference type="Proteomes" id="UP000655751">
    <property type="component" value="Unassembled WGS sequence"/>
</dbReference>
<dbReference type="Pfam" id="PF13424">
    <property type="entry name" value="TPR_12"/>
    <property type="match status" value="1"/>
</dbReference>
<keyword evidence="8" id="KW-1185">Reference proteome</keyword>
<evidence type="ECO:0000313" key="7">
    <source>
        <dbReference type="EMBL" id="MBH0779345.1"/>
    </source>
</evidence>
<feature type="domain" description="Protein kinase" evidence="6">
    <location>
        <begin position="10"/>
        <end position="271"/>
    </location>
</feature>
<feature type="binding site" evidence="5">
    <location>
        <position position="39"/>
    </location>
    <ligand>
        <name>ATP</name>
        <dbReference type="ChEBI" id="CHEBI:30616"/>
    </ligand>
</feature>
<dbReference type="InterPro" id="IPR000719">
    <property type="entry name" value="Prot_kinase_dom"/>
</dbReference>
<sequence>MRSEIVGGRYELIRELGAGGMGQVYEGFDRHLRRRIAVKFPHPGLGHDSDWASRFLREAKIMASLSHPGLPAVHDAGVMPGSPERPYLVMEYIDGVTFDDLLDRHGPLAVPVVAALGAQAAAVLAATHRRRICHRDLKPSNLMLCADAAVKVLDFGLAIAPDVQLTRYTSTGQTLGTPSFMAPEQVEGREVVPQTDLYALGLVLYELLTGERVMTGSSPYVVWDRQVNSTPPDIAAERPDVPAEQARLLMSMLAKSPEDRPASASAVHEVLVRAAGAPATLPEVTDGRGPVAMYAMALVANTVDGAAPGSAYADRNESAATDFSRGDLHRAVRRARRIADDSHYDAALAELSAVVAVAEPLLGARDADVVDARVRLADLRRENSDYPAAIEAYRELVDELTVERGPYDDQVMYCQRNLAACEVHTGDFREAIARLERLHIQTEARYGADDPRVSEIGAQIDRLRAARPPY</sequence>
<dbReference type="EMBL" id="JADMLG010000010">
    <property type="protein sequence ID" value="MBH0779345.1"/>
    <property type="molecule type" value="Genomic_DNA"/>
</dbReference>
<dbReference type="Gene3D" id="1.25.40.10">
    <property type="entry name" value="Tetratricopeptide repeat domain"/>
    <property type="match status" value="1"/>
</dbReference>
<dbReference type="PANTHER" id="PTHR43289:SF34">
    <property type="entry name" value="SERINE_THREONINE-PROTEIN KINASE YBDM-RELATED"/>
    <property type="match status" value="1"/>
</dbReference>
<protein>
    <submittedName>
        <fullName evidence="7">Serine/threonine protein kinase</fullName>
    </submittedName>
</protein>
<dbReference type="Pfam" id="PF00069">
    <property type="entry name" value="Pkinase"/>
    <property type="match status" value="1"/>
</dbReference>
<keyword evidence="3 7" id="KW-0418">Kinase</keyword>
<dbReference type="GO" id="GO:0004674">
    <property type="term" value="F:protein serine/threonine kinase activity"/>
    <property type="evidence" value="ECO:0007669"/>
    <property type="project" value="UniProtKB-KW"/>
</dbReference>
<gene>
    <name evidence="7" type="ORF">IT779_24035</name>
</gene>
<evidence type="ECO:0000256" key="1">
    <source>
        <dbReference type="ARBA" id="ARBA00022679"/>
    </source>
</evidence>
<dbReference type="SMART" id="SM00220">
    <property type="entry name" value="S_TKc"/>
    <property type="match status" value="1"/>
</dbReference>
<dbReference type="RefSeq" id="WP_196151656.1">
    <property type="nucleotide sequence ID" value="NZ_JADMLG010000010.1"/>
</dbReference>
<dbReference type="InterPro" id="IPR011990">
    <property type="entry name" value="TPR-like_helical_dom_sf"/>
</dbReference>
<keyword evidence="2 5" id="KW-0547">Nucleotide-binding</keyword>
<dbReference type="InterPro" id="IPR008271">
    <property type="entry name" value="Ser/Thr_kinase_AS"/>
</dbReference>
<dbReference type="PANTHER" id="PTHR43289">
    <property type="entry name" value="MITOGEN-ACTIVATED PROTEIN KINASE KINASE KINASE 20-RELATED"/>
    <property type="match status" value="1"/>
</dbReference>
<evidence type="ECO:0000313" key="8">
    <source>
        <dbReference type="Proteomes" id="UP000655751"/>
    </source>
</evidence>
<keyword evidence="1" id="KW-0808">Transferase</keyword>
<organism evidence="7 8">
    <name type="scientific">Nocardia bovistercoris</name>
    <dbReference type="NCBI Taxonomy" id="2785916"/>
    <lineage>
        <taxon>Bacteria</taxon>
        <taxon>Bacillati</taxon>
        <taxon>Actinomycetota</taxon>
        <taxon>Actinomycetes</taxon>
        <taxon>Mycobacteriales</taxon>
        <taxon>Nocardiaceae</taxon>
        <taxon>Nocardia</taxon>
    </lineage>
</organism>
<dbReference type="GO" id="GO:0005524">
    <property type="term" value="F:ATP binding"/>
    <property type="evidence" value="ECO:0007669"/>
    <property type="project" value="UniProtKB-UniRule"/>
</dbReference>